<accession>A0A813BF74</accession>
<proteinExistence type="predicted"/>
<organism evidence="3 4">
    <name type="scientific">Symbiodinium necroappetens</name>
    <dbReference type="NCBI Taxonomy" id="1628268"/>
    <lineage>
        <taxon>Eukaryota</taxon>
        <taxon>Sar</taxon>
        <taxon>Alveolata</taxon>
        <taxon>Dinophyceae</taxon>
        <taxon>Suessiales</taxon>
        <taxon>Symbiodiniaceae</taxon>
        <taxon>Symbiodinium</taxon>
    </lineage>
</organism>
<name>A0A813BF74_9DINO</name>
<keyword evidence="2" id="KW-0472">Membrane</keyword>
<dbReference type="Proteomes" id="UP000601435">
    <property type="component" value="Unassembled WGS sequence"/>
</dbReference>
<sequence>MGWTNSTRADRALVQLEEAFQSAVRWNRWTPGPIGRGWVAMLLTRSSWTNSSLVDEVRRIHASSYFASSPAVFLILLAALGIVLSVCLAVYCRSEQRFGPSQKPDPAPSEVLQRVKSSRSGPPPSLLTSPVGSPSYRKASSSDTTIPRTRWLCPSLVVPSGMELVFAVSELVSAEKQQLAFHIVDLQGQPLSRVVVDEFGSRCGIFLHSLDERPLAWVRTAPLYEKRGGLPQICWPSGEAYGTIAKEDPVPNKRYVLRDASGQRLFTFNGNFQEKAINVVNANGRLVCDTERCAAPTGNAPYFQVRVAPGVDAGLILCGARLRDQLNLRCSGKGLGILRVRSAARAWPRCVNEVGGCPFAAPPISL</sequence>
<dbReference type="AlphaFoldDB" id="A0A813BF74"/>
<keyword evidence="2" id="KW-0812">Transmembrane</keyword>
<feature type="compositionally biased region" description="Polar residues" evidence="1">
    <location>
        <begin position="126"/>
        <end position="142"/>
    </location>
</feature>
<evidence type="ECO:0000313" key="4">
    <source>
        <dbReference type="Proteomes" id="UP000601435"/>
    </source>
</evidence>
<comment type="caution">
    <text evidence="3">The sequence shown here is derived from an EMBL/GenBank/DDBJ whole genome shotgun (WGS) entry which is preliminary data.</text>
</comment>
<reference evidence="3" key="1">
    <citation type="submission" date="2021-02" db="EMBL/GenBank/DDBJ databases">
        <authorList>
            <person name="Dougan E. K."/>
            <person name="Rhodes N."/>
            <person name="Thang M."/>
            <person name="Chan C."/>
        </authorList>
    </citation>
    <scope>NUCLEOTIDE SEQUENCE</scope>
</reference>
<dbReference type="EMBL" id="CAJNJA010070140">
    <property type="protein sequence ID" value="CAE7900110.1"/>
    <property type="molecule type" value="Genomic_DNA"/>
</dbReference>
<evidence type="ECO:0000256" key="2">
    <source>
        <dbReference type="SAM" id="Phobius"/>
    </source>
</evidence>
<feature type="transmembrane region" description="Helical" evidence="2">
    <location>
        <begin position="71"/>
        <end position="92"/>
    </location>
</feature>
<protein>
    <submittedName>
        <fullName evidence="3">Uncharacterized protein</fullName>
    </submittedName>
</protein>
<keyword evidence="2" id="KW-1133">Transmembrane helix</keyword>
<evidence type="ECO:0000256" key="1">
    <source>
        <dbReference type="SAM" id="MobiDB-lite"/>
    </source>
</evidence>
<gene>
    <name evidence="3" type="ORF">SNEC2469_LOCUS30252</name>
</gene>
<evidence type="ECO:0000313" key="3">
    <source>
        <dbReference type="EMBL" id="CAE7900110.1"/>
    </source>
</evidence>
<keyword evidence="4" id="KW-1185">Reference proteome</keyword>
<feature type="region of interest" description="Disordered" evidence="1">
    <location>
        <begin position="97"/>
        <end position="142"/>
    </location>
</feature>
<dbReference type="OrthoDB" id="413211at2759"/>